<evidence type="ECO:0000256" key="2">
    <source>
        <dbReference type="SAM" id="MobiDB-lite"/>
    </source>
</evidence>
<feature type="region of interest" description="Disordered" evidence="2">
    <location>
        <begin position="774"/>
        <end position="816"/>
    </location>
</feature>
<feature type="compositionally biased region" description="Basic and acidic residues" evidence="2">
    <location>
        <begin position="703"/>
        <end position="713"/>
    </location>
</feature>
<keyword evidence="3" id="KW-0472">Membrane</keyword>
<name>A0ABN7SCN6_OIKDI</name>
<feature type="region of interest" description="Disordered" evidence="2">
    <location>
        <begin position="919"/>
        <end position="960"/>
    </location>
</feature>
<keyword evidence="3" id="KW-1133">Transmembrane helix</keyword>
<comment type="caution">
    <text evidence="1">Lacks conserved residue(s) required for the propagation of feature annotation.</text>
</comment>
<keyword evidence="3" id="KW-0812">Transmembrane</keyword>
<keyword evidence="4" id="KW-0732">Signal</keyword>
<sequence>MKIPTLHFLLPVFVLCRLPDINFPKDAVPRIPSSVLAGKHELWSTAGFHHFKLVESGTRTRTGPSFVAYGVDTIRFENLKNRDDTTIEWSARPEDAEDCKFDEENPDEICRNHINIVERWNKKGHFLVCGTNARRPKCRIYDLSSDEPLADIQAKAMETEMDAPMTQAEPGKSIKVEFVKNSDKKNFMFFAKELEKGGALSRTTPSDGALSSSGPVRFIKMIDLEEHVMIFFTEVLSDGETASRVATICKNDDGGSLSVLTKKFTTFIKTSLTCPVKDDFSFSIMTAVSDTIEINGAESILVSFTSSHGIPGSNVCAFAIDEIKDALFGTGVDFEDAQELNPWKNAPRENPASCLVPATSSYQYLQYIERSASLSDHTPKAIDGSHFLIRTTFSKPEDRDLITQLEIQKLNSNNETAIVVMATTNGKLLRGILKLRNVERNKLTAEIRRFELLSETDLFLPEECHEGGREIEDLQLYGSTGGISSKTDIFVSMPGCAVKLSTDRICASFDCKIACDSSGDPGCSWNEKDTECSYSSELMPRSSTYQLFSTCPKKNGDAYRPVSSSPVFKSPVVESDESFAPVQSPNDGISSETIVDGTSGQAEAANPDEGSVNSTTILLVVMLVVGILIGGVFQFVIKKCAKTGGNGEKVPEVDVNLDGMGPNMMTAGGYAIGGNGTLHRQRSERHPSVYENQQRVESTSSDSSRDSGIKSSEEEAMIPSSRRDFEYKIGFNNGVGTTGRMRERPKYLNTGVVGGGHNTLGHQQIYYTQARPSRNGNAQNNLSGSTNFLTTSSSKTPTSTTPGMSTLGGAPKPKLGTSSLRHYNTVGHRPAYHRSESCPRPGAYQQVANSPTRGNQHYPILRSNSKNFAVSSDNPANIYNISTINIDIEPHATSPPTSTSGYNWPGSYQQNNVSHYATLPKGQKRAQIRRTPSTSNGTLPRNQKPIPVLPPTVSHVFGET</sequence>
<dbReference type="Proteomes" id="UP001158576">
    <property type="component" value="Chromosome XSR"/>
</dbReference>
<gene>
    <name evidence="6" type="ORF">OKIOD_LOCUS6794</name>
</gene>
<accession>A0ABN7SCN6</accession>
<organism evidence="6 7">
    <name type="scientific">Oikopleura dioica</name>
    <name type="common">Tunicate</name>
    <dbReference type="NCBI Taxonomy" id="34765"/>
    <lineage>
        <taxon>Eukaryota</taxon>
        <taxon>Metazoa</taxon>
        <taxon>Chordata</taxon>
        <taxon>Tunicata</taxon>
        <taxon>Appendicularia</taxon>
        <taxon>Copelata</taxon>
        <taxon>Oikopleuridae</taxon>
        <taxon>Oikopleura</taxon>
    </lineage>
</organism>
<dbReference type="PROSITE" id="PS51004">
    <property type="entry name" value="SEMA"/>
    <property type="match status" value="1"/>
</dbReference>
<keyword evidence="7" id="KW-1185">Reference proteome</keyword>
<dbReference type="Gene3D" id="2.130.10.10">
    <property type="entry name" value="YVTN repeat-like/Quinoprotein amine dehydrogenase"/>
    <property type="match status" value="1"/>
</dbReference>
<evidence type="ECO:0000259" key="5">
    <source>
        <dbReference type="PROSITE" id="PS51004"/>
    </source>
</evidence>
<protein>
    <submittedName>
        <fullName evidence="6">Oidioi.mRNA.OKI2018_I69.XSR.g15236.t1.cds</fullName>
    </submittedName>
</protein>
<dbReference type="PANTHER" id="PTHR11036:SF127">
    <property type="entry name" value="SEMAPHORIN-1A"/>
    <property type="match status" value="1"/>
</dbReference>
<evidence type="ECO:0000313" key="7">
    <source>
        <dbReference type="Proteomes" id="UP001158576"/>
    </source>
</evidence>
<feature type="compositionally biased region" description="Polar residues" evidence="2">
    <location>
        <begin position="930"/>
        <end position="941"/>
    </location>
</feature>
<evidence type="ECO:0000313" key="6">
    <source>
        <dbReference type="EMBL" id="CAG5097796.1"/>
    </source>
</evidence>
<dbReference type="InterPro" id="IPR015943">
    <property type="entry name" value="WD40/YVTN_repeat-like_dom_sf"/>
</dbReference>
<dbReference type="InterPro" id="IPR001627">
    <property type="entry name" value="Semap_dom"/>
</dbReference>
<feature type="compositionally biased region" description="Polar residues" evidence="2">
    <location>
        <begin position="774"/>
        <end position="789"/>
    </location>
</feature>
<proteinExistence type="predicted"/>
<reference evidence="6 7" key="1">
    <citation type="submission" date="2021-04" db="EMBL/GenBank/DDBJ databases">
        <authorList>
            <person name="Bliznina A."/>
        </authorList>
    </citation>
    <scope>NUCLEOTIDE SEQUENCE [LARGE SCALE GENOMIC DNA]</scope>
</reference>
<feature type="domain" description="Sema" evidence="5">
    <location>
        <begin position="25"/>
        <end position="502"/>
    </location>
</feature>
<evidence type="ECO:0000256" key="1">
    <source>
        <dbReference type="PROSITE-ProRule" id="PRU00352"/>
    </source>
</evidence>
<dbReference type="PANTHER" id="PTHR11036">
    <property type="entry name" value="SEMAPHORIN"/>
    <property type="match status" value="1"/>
</dbReference>
<evidence type="ECO:0000256" key="4">
    <source>
        <dbReference type="SAM" id="SignalP"/>
    </source>
</evidence>
<evidence type="ECO:0000256" key="3">
    <source>
        <dbReference type="SAM" id="Phobius"/>
    </source>
</evidence>
<dbReference type="SUPFAM" id="SSF101912">
    <property type="entry name" value="Sema domain"/>
    <property type="match status" value="1"/>
</dbReference>
<feature type="signal peptide" evidence="4">
    <location>
        <begin position="1"/>
        <end position="16"/>
    </location>
</feature>
<dbReference type="EMBL" id="OU015569">
    <property type="protein sequence ID" value="CAG5097796.1"/>
    <property type="molecule type" value="Genomic_DNA"/>
</dbReference>
<dbReference type="SMART" id="SM00630">
    <property type="entry name" value="Sema"/>
    <property type="match status" value="1"/>
</dbReference>
<dbReference type="InterPro" id="IPR027231">
    <property type="entry name" value="Semaphorin"/>
</dbReference>
<feature type="compositionally biased region" description="Low complexity" evidence="2">
    <location>
        <begin position="790"/>
        <end position="805"/>
    </location>
</feature>
<feature type="transmembrane region" description="Helical" evidence="3">
    <location>
        <begin position="617"/>
        <end position="637"/>
    </location>
</feature>
<dbReference type="InterPro" id="IPR036352">
    <property type="entry name" value="Semap_dom_sf"/>
</dbReference>
<feature type="region of interest" description="Disordered" evidence="2">
    <location>
        <begin position="673"/>
        <end position="720"/>
    </location>
</feature>
<feature type="chain" id="PRO_5046375778" evidence="4">
    <location>
        <begin position="17"/>
        <end position="960"/>
    </location>
</feature>